<gene>
    <name evidence="7" type="ORF">CWI75_11305</name>
</gene>
<proteinExistence type="inferred from homology"/>
<keyword evidence="8" id="KW-1185">Reference proteome</keyword>
<feature type="domain" description="AMP-binding enzyme C-terminal" evidence="6">
    <location>
        <begin position="475"/>
        <end position="552"/>
    </location>
</feature>
<dbReference type="InterPro" id="IPR025110">
    <property type="entry name" value="AMP-bd_C"/>
</dbReference>
<dbReference type="GO" id="GO:0005886">
    <property type="term" value="C:plasma membrane"/>
    <property type="evidence" value="ECO:0007669"/>
    <property type="project" value="TreeGrafter"/>
</dbReference>
<evidence type="ECO:0000256" key="1">
    <source>
        <dbReference type="ARBA" id="ARBA00006432"/>
    </source>
</evidence>
<dbReference type="AlphaFoldDB" id="A0A2N5Y1S0"/>
<dbReference type="RefSeq" id="WP_101521597.1">
    <property type="nucleotide sequence ID" value="NZ_PKLZ01000008.1"/>
</dbReference>
<evidence type="ECO:0000313" key="8">
    <source>
        <dbReference type="Proteomes" id="UP000234845"/>
    </source>
</evidence>
<feature type="domain" description="AMP-dependent synthetase/ligase" evidence="5">
    <location>
        <begin position="37"/>
        <end position="375"/>
    </location>
</feature>
<dbReference type="InterPro" id="IPR045851">
    <property type="entry name" value="AMP-bd_C_sf"/>
</dbReference>
<organism evidence="7 8">
    <name type="scientific">Kineobactrum sediminis</name>
    <dbReference type="NCBI Taxonomy" id="1905677"/>
    <lineage>
        <taxon>Bacteria</taxon>
        <taxon>Pseudomonadati</taxon>
        <taxon>Pseudomonadota</taxon>
        <taxon>Gammaproteobacteria</taxon>
        <taxon>Cellvibrionales</taxon>
        <taxon>Halieaceae</taxon>
        <taxon>Kineobactrum</taxon>
    </lineage>
</organism>
<keyword evidence="3" id="KW-0547">Nucleotide-binding</keyword>
<evidence type="ECO:0000256" key="4">
    <source>
        <dbReference type="ARBA" id="ARBA00022840"/>
    </source>
</evidence>
<evidence type="ECO:0000256" key="2">
    <source>
        <dbReference type="ARBA" id="ARBA00022598"/>
    </source>
</evidence>
<evidence type="ECO:0000313" key="7">
    <source>
        <dbReference type="EMBL" id="PLW82345.1"/>
    </source>
</evidence>
<accession>A0A2N5Y1S0</accession>
<keyword evidence="4" id="KW-0067">ATP-binding</keyword>
<reference evidence="8" key="1">
    <citation type="submission" date="2017-11" db="EMBL/GenBank/DDBJ databases">
        <title>The draft genome sequence of Chromatocurvus sp. F02.</title>
        <authorList>
            <person name="Du Z.-J."/>
            <person name="Chang Y.-Q."/>
        </authorList>
    </citation>
    <scope>NUCLEOTIDE SEQUENCE [LARGE SCALE GENOMIC DNA]</scope>
    <source>
        <strain evidence="8">F02</strain>
    </source>
</reference>
<dbReference type="Gene3D" id="3.40.50.12780">
    <property type="entry name" value="N-terminal domain of ligase-like"/>
    <property type="match status" value="1"/>
</dbReference>
<evidence type="ECO:0000259" key="6">
    <source>
        <dbReference type="Pfam" id="PF13193"/>
    </source>
</evidence>
<keyword evidence="2" id="KW-0436">Ligase</keyword>
<dbReference type="GO" id="GO:0005324">
    <property type="term" value="F:long-chain fatty acid transmembrane transporter activity"/>
    <property type="evidence" value="ECO:0007669"/>
    <property type="project" value="TreeGrafter"/>
</dbReference>
<dbReference type="Proteomes" id="UP000234845">
    <property type="component" value="Unassembled WGS sequence"/>
</dbReference>
<dbReference type="InterPro" id="IPR042099">
    <property type="entry name" value="ANL_N_sf"/>
</dbReference>
<dbReference type="PANTHER" id="PTHR43107:SF15">
    <property type="entry name" value="FATTY ACID TRANSPORT PROTEIN 3, ISOFORM A"/>
    <property type="match status" value="1"/>
</dbReference>
<dbReference type="OrthoDB" id="9803968at2"/>
<dbReference type="Pfam" id="PF00501">
    <property type="entry name" value="AMP-binding"/>
    <property type="match status" value="1"/>
</dbReference>
<protein>
    <submittedName>
        <fullName evidence="7">Long-chain-acyl-CoA synthetase</fullName>
    </submittedName>
</protein>
<dbReference type="Gene3D" id="3.30.300.30">
    <property type="match status" value="1"/>
</dbReference>
<sequence>MKDVLATLAELPTLLAASKLLKPRPADTVDSLGLRVQSNAERFARRSALVFEGQALNWSQFNAEANRYAAVFKAQGLSRGDAVSVLMDNRIEFLVVVVALNKLGVVASLINTNLTGHALAHCVTISAARKFVFGEEHIEAVAGVHDELALQTGKDYLFVPDLGTVDAPDWAHDMAALAVNASSQNPVETAAVTISDTAFHIFTSGTTGLPKAALLSNRRYLTTADVVRVGGLKCTENDRLYLCLPLYHGTGLMVGAGAAFMAGASMFIRRKFSASNFLPEVREHRTTCFVYIGELCRYLLHTPSQPNDADNPLRAVVGNGLRPDIWHEFKRRFGVPRVAEFYGSSEGNVGFFNLLNKDCTVGMSGLTTALVRYDVDRDEIVRDAAGHCVRVANGEPGLLLGKITRETAFEGYTSAEATSSKILRDVFEAGDSWFNSGDLMRTVDVGFSFGLKHYQFVDRIGDTFRWKGENVSTNEVGEIINAHPQVAVSNVYGVEIPGADGRAGMAALRLAEGVEKLDLDDFSAHVCRELPSYARPVFLRIQREIDTTGTFKMLKGELRKQGYDPQQVADQLCVMKPGSSRYEPLDKSFYKQVREGKGGF</sequence>
<dbReference type="FunFam" id="3.30.300.30:FF:000002">
    <property type="entry name" value="Long-chain fatty acid transport protein 1"/>
    <property type="match status" value="1"/>
</dbReference>
<evidence type="ECO:0000259" key="5">
    <source>
        <dbReference type="Pfam" id="PF00501"/>
    </source>
</evidence>
<evidence type="ECO:0000256" key="3">
    <source>
        <dbReference type="ARBA" id="ARBA00022741"/>
    </source>
</evidence>
<dbReference type="NCBIfam" id="NF006134">
    <property type="entry name" value="PRK08279.1"/>
    <property type="match status" value="1"/>
</dbReference>
<dbReference type="InterPro" id="IPR000873">
    <property type="entry name" value="AMP-dep_synth/lig_dom"/>
</dbReference>
<dbReference type="GO" id="GO:0044539">
    <property type="term" value="P:long-chain fatty acid import into cell"/>
    <property type="evidence" value="ECO:0007669"/>
    <property type="project" value="TreeGrafter"/>
</dbReference>
<dbReference type="GO" id="GO:0005524">
    <property type="term" value="F:ATP binding"/>
    <property type="evidence" value="ECO:0007669"/>
    <property type="project" value="UniProtKB-KW"/>
</dbReference>
<dbReference type="Pfam" id="PF13193">
    <property type="entry name" value="AMP-binding_C"/>
    <property type="match status" value="1"/>
</dbReference>
<comment type="caution">
    <text evidence="7">The sequence shown here is derived from an EMBL/GenBank/DDBJ whole genome shotgun (WGS) entry which is preliminary data.</text>
</comment>
<dbReference type="EMBL" id="PKLZ01000008">
    <property type="protein sequence ID" value="PLW82345.1"/>
    <property type="molecule type" value="Genomic_DNA"/>
</dbReference>
<comment type="similarity">
    <text evidence="1">Belongs to the ATP-dependent AMP-binding enzyme family.</text>
</comment>
<name>A0A2N5Y1S0_9GAMM</name>
<dbReference type="PANTHER" id="PTHR43107">
    <property type="entry name" value="LONG-CHAIN FATTY ACID TRANSPORT PROTEIN"/>
    <property type="match status" value="1"/>
</dbReference>
<dbReference type="SUPFAM" id="SSF56801">
    <property type="entry name" value="Acetyl-CoA synthetase-like"/>
    <property type="match status" value="1"/>
</dbReference>
<dbReference type="GO" id="GO:0004467">
    <property type="term" value="F:long-chain fatty acid-CoA ligase activity"/>
    <property type="evidence" value="ECO:0007669"/>
    <property type="project" value="TreeGrafter"/>
</dbReference>